<accession>A0ABQ0DT28</accession>
<dbReference type="Proteomes" id="UP001628156">
    <property type="component" value="Unassembled WGS sequence"/>
</dbReference>
<reference evidence="1 2" key="1">
    <citation type="journal article" date="2019" name="PLoS Negl. Trop. Dis.">
        <title>Whole genome sequencing of Entamoeba nuttalli reveals mammalian host-related molecular signatures and a novel octapeptide-repeat surface protein.</title>
        <authorList>
            <person name="Tanaka M."/>
            <person name="Makiuchi T."/>
            <person name="Komiyama T."/>
            <person name="Shiina T."/>
            <person name="Osaki K."/>
            <person name="Tachibana H."/>
        </authorList>
    </citation>
    <scope>NUCLEOTIDE SEQUENCE [LARGE SCALE GENOMIC DNA]</scope>
    <source>
        <strain evidence="1 2">P19-061405</strain>
    </source>
</reference>
<gene>
    <name evidence="1" type="ORF">ENUP19_0266G0036</name>
</gene>
<dbReference type="InterPro" id="IPR012340">
    <property type="entry name" value="NA-bd_OB-fold"/>
</dbReference>
<comment type="caution">
    <text evidence="1">The sequence shown here is derived from an EMBL/GenBank/DDBJ whole genome shotgun (WGS) entry which is preliminary data.</text>
</comment>
<dbReference type="SUPFAM" id="SSF50249">
    <property type="entry name" value="Nucleic acid-binding proteins"/>
    <property type="match status" value="2"/>
</dbReference>
<dbReference type="CDD" id="cd04474">
    <property type="entry name" value="RPA1_DBD_A"/>
    <property type="match status" value="1"/>
</dbReference>
<name>A0ABQ0DT28_9EUKA</name>
<evidence type="ECO:0008006" key="3">
    <source>
        <dbReference type="Google" id="ProtNLM"/>
    </source>
</evidence>
<dbReference type="Gene3D" id="2.40.50.140">
    <property type="entry name" value="Nucleic acid-binding proteins"/>
    <property type="match status" value="2"/>
</dbReference>
<organism evidence="1 2">
    <name type="scientific">Entamoeba nuttalli</name>
    <dbReference type="NCBI Taxonomy" id="412467"/>
    <lineage>
        <taxon>Eukaryota</taxon>
        <taxon>Amoebozoa</taxon>
        <taxon>Evosea</taxon>
        <taxon>Archamoebae</taxon>
        <taxon>Mastigamoebida</taxon>
        <taxon>Entamoebidae</taxon>
        <taxon>Entamoeba</taxon>
    </lineage>
</organism>
<keyword evidence="2" id="KW-1185">Reference proteome</keyword>
<dbReference type="EMBL" id="BAAFRS010000266">
    <property type="protein sequence ID" value="GAB1225947.1"/>
    <property type="molecule type" value="Genomic_DNA"/>
</dbReference>
<proteinExistence type="predicted"/>
<evidence type="ECO:0000313" key="2">
    <source>
        <dbReference type="Proteomes" id="UP001628156"/>
    </source>
</evidence>
<sequence>MSSNKLIQKREFVPLEEYTGRVIYKSFKKNYHKHDGSKGTIVTFVLQDKSGDEVKLVIFDKQVDDCYDKIKENETWTFNNLQIRELNPYQDKESSEMMKSEIKFYREATYNRSKEEIPLIILYINKIFPFSFCENLLNDANFVCFCLEIETEHISSSYRGKFQEIEMRVADVSRRSIIVRCFTCKWNQWIKENIKVNTVFLLGRCHINHQPEGRYCIIREGSYLKVINSYNDIPQHLACQDTEYDDLPPNMSHGLSQDDYNLLIEIRKNVAHINFISVSPPHCRKTHSQIAAIFSLNDYINDVLINNSKIDRTYCVIAYLQRIQILNCFYNGCATCKKKIEQDNCQCPKCKDTTRKVCYKTNALLYETQEDAESNRNSHWAYISESCAEKFIGKTAQEFQDMDEQQRSAIVTPLFSKKYQFVVKGKISDNPKYAGKVWTTISELTPVEEQ</sequence>
<evidence type="ECO:0000313" key="1">
    <source>
        <dbReference type="EMBL" id="GAB1225947.1"/>
    </source>
</evidence>
<protein>
    <recommendedName>
        <fullName evidence="3">Replication factor A C-terminal domain-containing protein</fullName>
    </recommendedName>
</protein>